<accession>A0A0L0W303</accession>
<protein>
    <submittedName>
        <fullName evidence="1">Uncharacterized protein</fullName>
    </submittedName>
</protein>
<gene>
    <name evidence="1" type="ORF">PSTG_00873</name>
</gene>
<evidence type="ECO:0000313" key="1">
    <source>
        <dbReference type="EMBL" id="KNF05879.1"/>
    </source>
</evidence>
<reference evidence="2" key="1">
    <citation type="submission" date="2014-03" db="EMBL/GenBank/DDBJ databases">
        <title>The Genome Sequence of Puccinia striiformis f. sp. tritici PST-78.</title>
        <authorList>
            <consortium name="The Broad Institute Genome Sequencing Platform"/>
            <person name="Cuomo C."/>
            <person name="Hulbert S."/>
            <person name="Chen X."/>
            <person name="Walker B."/>
            <person name="Young S.K."/>
            <person name="Zeng Q."/>
            <person name="Gargeya S."/>
            <person name="Fitzgerald M."/>
            <person name="Haas B."/>
            <person name="Abouelleil A."/>
            <person name="Alvarado L."/>
            <person name="Arachchi H.M."/>
            <person name="Berlin A.M."/>
            <person name="Chapman S.B."/>
            <person name="Goldberg J."/>
            <person name="Griggs A."/>
            <person name="Gujja S."/>
            <person name="Hansen M."/>
            <person name="Howarth C."/>
            <person name="Imamovic A."/>
            <person name="Larimer J."/>
            <person name="McCowan C."/>
            <person name="Montmayeur A."/>
            <person name="Murphy C."/>
            <person name="Neiman D."/>
            <person name="Pearson M."/>
            <person name="Priest M."/>
            <person name="Roberts A."/>
            <person name="Saif S."/>
            <person name="Shea T."/>
            <person name="Sisk P."/>
            <person name="Sykes S."/>
            <person name="Wortman J."/>
            <person name="Nusbaum C."/>
            <person name="Birren B."/>
        </authorList>
    </citation>
    <scope>NUCLEOTIDE SEQUENCE [LARGE SCALE GENOMIC DNA]</scope>
    <source>
        <strain evidence="2">race PST-78</strain>
    </source>
</reference>
<proteinExistence type="predicted"/>
<organism evidence="1 2">
    <name type="scientific">Puccinia striiformis f. sp. tritici PST-78</name>
    <dbReference type="NCBI Taxonomy" id="1165861"/>
    <lineage>
        <taxon>Eukaryota</taxon>
        <taxon>Fungi</taxon>
        <taxon>Dikarya</taxon>
        <taxon>Basidiomycota</taxon>
        <taxon>Pucciniomycotina</taxon>
        <taxon>Pucciniomycetes</taxon>
        <taxon>Pucciniales</taxon>
        <taxon>Pucciniaceae</taxon>
        <taxon>Puccinia</taxon>
    </lineage>
</organism>
<dbReference type="EMBL" id="AJIL01000005">
    <property type="protein sequence ID" value="KNF05879.1"/>
    <property type="molecule type" value="Genomic_DNA"/>
</dbReference>
<evidence type="ECO:0000313" key="2">
    <source>
        <dbReference type="Proteomes" id="UP000054564"/>
    </source>
</evidence>
<dbReference type="Proteomes" id="UP000054564">
    <property type="component" value="Unassembled WGS sequence"/>
</dbReference>
<dbReference type="OrthoDB" id="2507000at2759"/>
<comment type="caution">
    <text evidence="1">The sequence shown here is derived from an EMBL/GenBank/DDBJ whole genome shotgun (WGS) entry which is preliminary data.</text>
</comment>
<dbReference type="STRING" id="1165861.A0A0L0W303"/>
<keyword evidence="2" id="KW-1185">Reference proteome</keyword>
<dbReference type="AlphaFoldDB" id="A0A0L0W303"/>
<name>A0A0L0W303_9BASI</name>
<sequence>MNIWYMFKAFEIDLNGHNAGISATLQDLIAEWVSIDVAFNTNVFKGFILQSAMMESTTPYKVIFKQQVEDQVQANRRGGCPPFDSIMKALDICKEQYRKPAEISSSGCNLPSAHPPLILVTSVPDEDNFDISAYLANVDEEEWVDAFDFFFNYIK</sequence>